<feature type="chain" id="PRO_5032814663" evidence="2">
    <location>
        <begin position="20"/>
        <end position="442"/>
    </location>
</feature>
<dbReference type="Proteomes" id="UP000649617">
    <property type="component" value="Unassembled WGS sequence"/>
</dbReference>
<feature type="signal peptide" evidence="2">
    <location>
        <begin position="1"/>
        <end position="19"/>
    </location>
</feature>
<dbReference type="InterPro" id="IPR008884">
    <property type="entry name" value="TylF_MeTrfase"/>
</dbReference>
<keyword evidence="4" id="KW-1185">Reference proteome</keyword>
<keyword evidence="1" id="KW-1133">Transmembrane helix</keyword>
<dbReference type="EMBL" id="CAJNIZ010046349">
    <property type="protein sequence ID" value="CAE7745971.1"/>
    <property type="molecule type" value="Genomic_DNA"/>
</dbReference>
<gene>
    <name evidence="3" type="ORF">SPIL2461_LOCUS21532</name>
</gene>
<protein>
    <submittedName>
        <fullName evidence="3">Uncharacterized protein</fullName>
    </submittedName>
</protein>
<evidence type="ECO:0000256" key="2">
    <source>
        <dbReference type="SAM" id="SignalP"/>
    </source>
</evidence>
<dbReference type="InterPro" id="IPR029063">
    <property type="entry name" value="SAM-dependent_MTases_sf"/>
</dbReference>
<keyword evidence="1" id="KW-0812">Transmembrane</keyword>
<evidence type="ECO:0000256" key="1">
    <source>
        <dbReference type="SAM" id="Phobius"/>
    </source>
</evidence>
<comment type="caution">
    <text evidence="3">The sequence shown here is derived from an EMBL/GenBank/DDBJ whole genome shotgun (WGS) entry which is preliminary data.</text>
</comment>
<proteinExistence type="predicted"/>
<keyword evidence="1" id="KW-0472">Membrane</keyword>
<dbReference type="OrthoDB" id="439618at2759"/>
<dbReference type="PANTHER" id="PTHR40036">
    <property type="entry name" value="MACROCIN O-METHYLTRANSFERASE"/>
    <property type="match status" value="1"/>
</dbReference>
<reference evidence="3" key="1">
    <citation type="submission" date="2021-02" db="EMBL/GenBank/DDBJ databases">
        <authorList>
            <person name="Dougan E. K."/>
            <person name="Rhodes N."/>
            <person name="Thang M."/>
            <person name="Chan C."/>
        </authorList>
    </citation>
    <scope>NUCLEOTIDE SEQUENCE</scope>
</reference>
<feature type="transmembrane region" description="Helical" evidence="1">
    <location>
        <begin position="74"/>
        <end position="97"/>
    </location>
</feature>
<accession>A0A812XP73</accession>
<organism evidence="3 4">
    <name type="scientific">Symbiodinium pilosum</name>
    <name type="common">Dinoflagellate</name>
    <dbReference type="NCBI Taxonomy" id="2952"/>
    <lineage>
        <taxon>Eukaryota</taxon>
        <taxon>Sar</taxon>
        <taxon>Alveolata</taxon>
        <taxon>Dinophyceae</taxon>
        <taxon>Suessiales</taxon>
        <taxon>Symbiodiniaceae</taxon>
        <taxon>Symbiodinium</taxon>
    </lineage>
</organism>
<dbReference type="PANTHER" id="PTHR40036:SF1">
    <property type="entry name" value="MACROCIN O-METHYLTRANSFERASE"/>
    <property type="match status" value="1"/>
</dbReference>
<name>A0A812XP73_SYMPI</name>
<dbReference type="Gene3D" id="3.40.50.150">
    <property type="entry name" value="Vaccinia Virus protein VP39"/>
    <property type="match status" value="1"/>
</dbReference>
<feature type="transmembrane region" description="Helical" evidence="1">
    <location>
        <begin position="150"/>
        <end position="172"/>
    </location>
</feature>
<evidence type="ECO:0000313" key="3">
    <source>
        <dbReference type="EMBL" id="CAE7745971.1"/>
    </source>
</evidence>
<keyword evidence="2" id="KW-0732">Signal</keyword>
<dbReference type="AlphaFoldDB" id="A0A812XP73"/>
<sequence length="442" mass="49081">MLKVAAFIILALDVQGSHCATISVTPQGQLLRSDGQFAQLVDQEAAARRSYLESTQTRAHNYVLALQREGRPKALAIAAVVVLIPILLLLLNVVLVFRVGSKLIRMAWPTAPSQEEPAPTALPRVTLGGTALQLKEDVNGLRQEPALEMLMLSALLLALALCFYFGVVWLALVPGPFVQPLSCTNTPSLEVSPMVAETLRTFCGHQWEGVTQREAELLLTGLERSLAMSQDGAVLEFGVGAGETTLWVSRFLDVYSQVSGEPRRAHHVYDPFEGPGFPKRDRVICRDRPCTNLWQSWPGRVAQGLLKSRRWLFNFFLWSQGARVPEVHQSYMVQVPQTALPEKVAFALVDSDSYAGTILPLRMAYSRLSAHGEIYVHAYRQMSCPGVHDAVQRFFKKQRNRGVYKWAGLKSQGVSWAVSGPQLTYNASRARMTKLGWKWSPA</sequence>
<evidence type="ECO:0000313" key="4">
    <source>
        <dbReference type="Proteomes" id="UP000649617"/>
    </source>
</evidence>